<accession>A0AAU9D913</accession>
<feature type="transmembrane region" description="Helical" evidence="1">
    <location>
        <begin position="91"/>
        <end position="114"/>
    </location>
</feature>
<keyword evidence="1" id="KW-0812">Transmembrane</keyword>
<sequence>MAKFCLRIGTNIIVFLAAAYLFPGMLFVNSIQIGIIAGFFLAIINTIIKPIVSFFSFPITFMTLGLFLVVINAGLLELSATWVNNFMHGEFIAINGFGSALVLGLIFSTANLLVQNYFQRRG</sequence>
<keyword evidence="1" id="KW-1133">Transmembrane helix</keyword>
<dbReference type="PANTHER" id="PTHR37309:SF1">
    <property type="entry name" value="SLR0284 PROTEIN"/>
    <property type="match status" value="1"/>
</dbReference>
<dbReference type="PANTHER" id="PTHR37309">
    <property type="entry name" value="SLR0284 PROTEIN"/>
    <property type="match status" value="1"/>
</dbReference>
<keyword evidence="1" id="KW-0472">Membrane</keyword>
<dbReference type="KEGG" id="xap:XA3_03960"/>
<dbReference type="RefSeq" id="WP_317635882.1">
    <property type="nucleotide sequence ID" value="NZ_AP026802.1"/>
</dbReference>
<evidence type="ECO:0000313" key="2">
    <source>
        <dbReference type="EMBL" id="BDR57955.1"/>
    </source>
</evidence>
<protein>
    <submittedName>
        <fullName evidence="2">Membrane protein</fullName>
    </submittedName>
</protein>
<proteinExistence type="predicted"/>
<dbReference type="EMBL" id="AP026802">
    <property type="protein sequence ID" value="BDR57955.1"/>
    <property type="molecule type" value="Genomic_DNA"/>
</dbReference>
<evidence type="ECO:0000313" key="3">
    <source>
        <dbReference type="Proteomes" id="UP001321861"/>
    </source>
</evidence>
<dbReference type="AlphaFoldDB" id="A0AAU9D913"/>
<reference evidence="2 3" key="1">
    <citation type="journal article" date="2023" name="Microbiol. Spectr.">
        <title>Symbiosis of Carpenter Bees with Uncharacterized Lactic Acid Bacteria Showing NAD Auxotrophy.</title>
        <authorList>
            <person name="Kawasaki S."/>
            <person name="Ozawa K."/>
            <person name="Mori T."/>
            <person name="Yamamoto A."/>
            <person name="Ito M."/>
            <person name="Ohkuma M."/>
            <person name="Sakamoto M."/>
            <person name="Matsutani M."/>
        </authorList>
    </citation>
    <scope>NUCLEOTIDE SEQUENCE [LARGE SCALE GENOMIC DNA]</scope>
    <source>
        <strain evidence="2 3">XA3</strain>
    </source>
</reference>
<keyword evidence="3" id="KW-1185">Reference proteome</keyword>
<evidence type="ECO:0000256" key="1">
    <source>
        <dbReference type="SAM" id="Phobius"/>
    </source>
</evidence>
<dbReference type="Pfam" id="PF04020">
    <property type="entry name" value="Phage_holin_4_2"/>
    <property type="match status" value="1"/>
</dbReference>
<feature type="transmembrane region" description="Helical" evidence="1">
    <location>
        <begin position="51"/>
        <end position="71"/>
    </location>
</feature>
<dbReference type="Proteomes" id="UP001321861">
    <property type="component" value="Chromosome"/>
</dbReference>
<organism evidence="2 3">
    <name type="scientific">Xylocopilactobacillus apicola</name>
    <dbReference type="NCBI Taxonomy" id="2932184"/>
    <lineage>
        <taxon>Bacteria</taxon>
        <taxon>Bacillati</taxon>
        <taxon>Bacillota</taxon>
        <taxon>Bacilli</taxon>
        <taxon>Lactobacillales</taxon>
        <taxon>Lactobacillaceae</taxon>
        <taxon>Xylocopilactobacillus</taxon>
    </lineage>
</organism>
<gene>
    <name evidence="2" type="ORF">XA3_03960</name>
</gene>
<feature type="transmembrane region" description="Helical" evidence="1">
    <location>
        <begin position="12"/>
        <end position="44"/>
    </location>
</feature>
<name>A0AAU9D913_9LACO</name>
<dbReference type="InterPro" id="IPR007165">
    <property type="entry name" value="Phage_holin_4_2"/>
</dbReference>